<keyword evidence="3" id="KW-1185">Reference proteome</keyword>
<evidence type="ECO:0000313" key="3">
    <source>
        <dbReference type="Proteomes" id="UP000773462"/>
    </source>
</evidence>
<dbReference type="Gene3D" id="3.30.1330.40">
    <property type="entry name" value="RutC-like"/>
    <property type="match status" value="1"/>
</dbReference>
<organism evidence="2 3">
    <name type="scientific">Paenibacillus silagei</name>
    <dbReference type="NCBI Taxonomy" id="1670801"/>
    <lineage>
        <taxon>Bacteria</taxon>
        <taxon>Bacillati</taxon>
        <taxon>Bacillota</taxon>
        <taxon>Bacilli</taxon>
        <taxon>Bacillales</taxon>
        <taxon>Paenibacillaceae</taxon>
        <taxon>Paenibacillus</taxon>
    </lineage>
</organism>
<dbReference type="PANTHER" id="PTHR11803">
    <property type="entry name" value="2-IMINOBUTANOATE/2-IMINOPROPANOATE DEAMINASE RIDA"/>
    <property type="match status" value="1"/>
</dbReference>
<dbReference type="PANTHER" id="PTHR11803:SF58">
    <property type="entry name" value="PROTEIN HMF1-RELATED"/>
    <property type="match status" value="1"/>
</dbReference>
<protein>
    <submittedName>
        <fullName evidence="2">Enamine deaminase RidA (YjgF/YER057c/UK114 family)</fullName>
    </submittedName>
</protein>
<dbReference type="CDD" id="cd00448">
    <property type="entry name" value="YjgF_YER057c_UK114_family"/>
    <property type="match status" value="1"/>
</dbReference>
<evidence type="ECO:0000313" key="2">
    <source>
        <dbReference type="EMBL" id="MBP2115832.1"/>
    </source>
</evidence>
<proteinExistence type="inferred from homology"/>
<sequence>MTTFQEKIYKYGNGAYLPMEIVNPKILTDKVTSVISHVVVTTASKLAFISGQVSVDESGALIGSGDYYAQAIQVFTNLKYALEAVQADPLCIAKMNIFVVNHSPDLISIIFDAGFHVFGPNWPKTASTYIGVQALADPEWLIEIDAIVIFP</sequence>
<dbReference type="EMBL" id="JAGGLV010000031">
    <property type="protein sequence ID" value="MBP2115832.1"/>
    <property type="molecule type" value="Genomic_DNA"/>
</dbReference>
<gene>
    <name evidence="2" type="ORF">J2Z70_006031</name>
</gene>
<dbReference type="InterPro" id="IPR006175">
    <property type="entry name" value="YjgF/YER057c/UK114"/>
</dbReference>
<dbReference type="InterPro" id="IPR035959">
    <property type="entry name" value="RutC-like_sf"/>
</dbReference>
<evidence type="ECO:0000256" key="1">
    <source>
        <dbReference type="ARBA" id="ARBA00010552"/>
    </source>
</evidence>
<dbReference type="SUPFAM" id="SSF55298">
    <property type="entry name" value="YjgF-like"/>
    <property type="match status" value="1"/>
</dbReference>
<dbReference type="Proteomes" id="UP000773462">
    <property type="component" value="Unassembled WGS sequence"/>
</dbReference>
<dbReference type="RefSeq" id="WP_235192044.1">
    <property type="nucleotide sequence ID" value="NZ_JAGGLV010000031.1"/>
</dbReference>
<name>A0ABS4P0K4_9BACL</name>
<reference evidence="2 3" key="1">
    <citation type="submission" date="2021-03" db="EMBL/GenBank/DDBJ databases">
        <title>Genomic Encyclopedia of Type Strains, Phase IV (KMG-IV): sequencing the most valuable type-strain genomes for metagenomic binning, comparative biology and taxonomic classification.</title>
        <authorList>
            <person name="Goeker M."/>
        </authorList>
    </citation>
    <scope>NUCLEOTIDE SEQUENCE [LARGE SCALE GENOMIC DNA]</scope>
    <source>
        <strain evidence="2 3">DSM 101953</strain>
    </source>
</reference>
<comment type="caution">
    <text evidence="2">The sequence shown here is derived from an EMBL/GenBank/DDBJ whole genome shotgun (WGS) entry which is preliminary data.</text>
</comment>
<accession>A0ABS4P0K4</accession>
<comment type="similarity">
    <text evidence="1">Belongs to the RutC family.</text>
</comment>
<dbReference type="Pfam" id="PF01042">
    <property type="entry name" value="Ribonuc_L-PSP"/>
    <property type="match status" value="1"/>
</dbReference>